<evidence type="ECO:0000313" key="12">
    <source>
        <dbReference type="Proteomes" id="UP000280501"/>
    </source>
</evidence>
<comment type="similarity">
    <text evidence="3 8">Belongs to the class-I DAHP synthase family.</text>
</comment>
<name>A0A3N4Z489_9MICO</name>
<evidence type="ECO:0000256" key="2">
    <source>
        <dbReference type="ARBA" id="ARBA00004688"/>
    </source>
</evidence>
<evidence type="ECO:0000256" key="1">
    <source>
        <dbReference type="ARBA" id="ARBA00003726"/>
    </source>
</evidence>
<sequence>MSSVLLTTEPVHDVPTTTSEGTGADGDPESGRRAQTLGPLPTPRDILTALPLGPHRRTLVANSRRAVRDVLRGEDDRLLVVVGPCSVHDPAAALEYARRLAAVAEELADELVVVMRVYFEKPRTTLGWKGLINDPHLDGSHDVPHGLRLAREVLLGVLDAGVPAACEFLEPTSPQYLADAVTWGAIGARNAESQVHRQLVSGLPMPVGFKNATDGDVQVAVDGCVTAASRHTFFGADDTGRTVLVQTTGNPDCQVILRGGRSGPNYGEQDVAAALSVVRAPGAGRSTRAGVVVDASHGNSRKDHVRQAGVVREIAARLADGEPGITGLMMESFLVAGAQMPGGLETLTYGKSVTDACMDWETTEDLLRTLATAIRDRRG</sequence>
<dbReference type="EMBL" id="RKQZ01000001">
    <property type="protein sequence ID" value="RPF20738.1"/>
    <property type="molecule type" value="Genomic_DNA"/>
</dbReference>
<evidence type="ECO:0000256" key="8">
    <source>
        <dbReference type="PIRNR" id="PIRNR001361"/>
    </source>
</evidence>
<evidence type="ECO:0000256" key="5">
    <source>
        <dbReference type="ARBA" id="ARBA00022679"/>
    </source>
</evidence>
<organism evidence="11 12">
    <name type="scientific">Myceligenerans xiligouense</name>
    <dbReference type="NCBI Taxonomy" id="253184"/>
    <lineage>
        <taxon>Bacteria</taxon>
        <taxon>Bacillati</taxon>
        <taxon>Actinomycetota</taxon>
        <taxon>Actinomycetes</taxon>
        <taxon>Micrococcales</taxon>
        <taxon>Promicromonosporaceae</taxon>
        <taxon>Myceligenerans</taxon>
    </lineage>
</organism>
<evidence type="ECO:0000256" key="7">
    <source>
        <dbReference type="ARBA" id="ARBA00047508"/>
    </source>
</evidence>
<dbReference type="InterPro" id="IPR013785">
    <property type="entry name" value="Aldolase_TIM"/>
</dbReference>
<comment type="pathway">
    <text evidence="2 8">Metabolic intermediate biosynthesis; chorismate biosynthesis; chorismate from D-erythrose 4-phosphate and phosphoenolpyruvate: step 1/7.</text>
</comment>
<comment type="catalytic activity">
    <reaction evidence="7 8">
        <text>D-erythrose 4-phosphate + phosphoenolpyruvate + H2O = 7-phospho-2-dehydro-3-deoxy-D-arabino-heptonate + phosphate</text>
        <dbReference type="Rhea" id="RHEA:14717"/>
        <dbReference type="ChEBI" id="CHEBI:15377"/>
        <dbReference type="ChEBI" id="CHEBI:16897"/>
        <dbReference type="ChEBI" id="CHEBI:43474"/>
        <dbReference type="ChEBI" id="CHEBI:58394"/>
        <dbReference type="ChEBI" id="CHEBI:58702"/>
        <dbReference type="EC" id="2.5.1.54"/>
    </reaction>
</comment>
<evidence type="ECO:0000256" key="3">
    <source>
        <dbReference type="ARBA" id="ARBA00007985"/>
    </source>
</evidence>
<evidence type="ECO:0000259" key="10">
    <source>
        <dbReference type="Pfam" id="PF00793"/>
    </source>
</evidence>
<evidence type="ECO:0000256" key="4">
    <source>
        <dbReference type="ARBA" id="ARBA00022605"/>
    </source>
</evidence>
<dbReference type="GO" id="GO:0009073">
    <property type="term" value="P:aromatic amino acid family biosynthetic process"/>
    <property type="evidence" value="ECO:0007669"/>
    <property type="project" value="UniProtKB-KW"/>
</dbReference>
<feature type="domain" description="DAHP synthetase I/KDSA" evidence="10">
    <location>
        <begin position="69"/>
        <end position="367"/>
    </location>
</feature>
<dbReference type="NCBIfam" id="TIGR00034">
    <property type="entry name" value="aroFGH"/>
    <property type="match status" value="1"/>
</dbReference>
<dbReference type="SUPFAM" id="SSF51569">
    <property type="entry name" value="Aldolase"/>
    <property type="match status" value="1"/>
</dbReference>
<keyword evidence="5 8" id="KW-0808">Transferase</keyword>
<dbReference type="Pfam" id="PF00793">
    <property type="entry name" value="DAHP_synth_1"/>
    <property type="match status" value="1"/>
</dbReference>
<gene>
    <name evidence="11" type="ORF">EDD34_1342</name>
</gene>
<dbReference type="InterPro" id="IPR006218">
    <property type="entry name" value="DAHP1/KDSA"/>
</dbReference>
<dbReference type="AlphaFoldDB" id="A0A3N4Z489"/>
<dbReference type="Proteomes" id="UP000280501">
    <property type="component" value="Unassembled WGS sequence"/>
</dbReference>
<reference evidence="11 12" key="1">
    <citation type="submission" date="2018-11" db="EMBL/GenBank/DDBJ databases">
        <title>Sequencing the genomes of 1000 actinobacteria strains.</title>
        <authorList>
            <person name="Klenk H.-P."/>
        </authorList>
    </citation>
    <scope>NUCLEOTIDE SEQUENCE [LARGE SCALE GENOMIC DNA]</scope>
    <source>
        <strain evidence="11 12">DSM 15700</strain>
    </source>
</reference>
<dbReference type="NCBIfam" id="NF009395">
    <property type="entry name" value="PRK12755.1"/>
    <property type="match status" value="1"/>
</dbReference>
<evidence type="ECO:0000256" key="6">
    <source>
        <dbReference type="ARBA" id="ARBA00023141"/>
    </source>
</evidence>
<dbReference type="GO" id="GO:0008652">
    <property type="term" value="P:amino acid biosynthetic process"/>
    <property type="evidence" value="ECO:0007669"/>
    <property type="project" value="UniProtKB-KW"/>
</dbReference>
<proteinExistence type="inferred from homology"/>
<dbReference type="Gene3D" id="3.20.20.70">
    <property type="entry name" value="Aldolase class I"/>
    <property type="match status" value="1"/>
</dbReference>
<dbReference type="PIRSF" id="PIRSF001361">
    <property type="entry name" value="DAHP_synthase"/>
    <property type="match status" value="1"/>
</dbReference>
<dbReference type="PANTHER" id="PTHR21225">
    <property type="entry name" value="PHOSPHO-2-DEHYDRO-3-DEOXYHEPTONATE ALDOLASE DAHP SYNTHETASE"/>
    <property type="match status" value="1"/>
</dbReference>
<dbReference type="GO" id="GO:0003849">
    <property type="term" value="F:3-deoxy-7-phosphoheptulonate synthase activity"/>
    <property type="evidence" value="ECO:0007669"/>
    <property type="project" value="UniProtKB-EC"/>
</dbReference>
<keyword evidence="12" id="KW-1185">Reference proteome</keyword>
<accession>A0A3N4Z489</accession>
<comment type="caution">
    <text evidence="11">The sequence shown here is derived from an EMBL/GenBank/DDBJ whole genome shotgun (WGS) entry which is preliminary data.</text>
</comment>
<dbReference type="UniPathway" id="UPA00053">
    <property type="reaction ID" value="UER00084"/>
</dbReference>
<evidence type="ECO:0000313" key="11">
    <source>
        <dbReference type="EMBL" id="RPF20738.1"/>
    </source>
</evidence>
<evidence type="ECO:0000256" key="9">
    <source>
        <dbReference type="SAM" id="MobiDB-lite"/>
    </source>
</evidence>
<dbReference type="OrthoDB" id="9807331at2"/>
<keyword evidence="4 8" id="KW-0028">Amino-acid biosynthesis</keyword>
<dbReference type="GO" id="GO:0009423">
    <property type="term" value="P:chorismate biosynthetic process"/>
    <property type="evidence" value="ECO:0007669"/>
    <property type="project" value="UniProtKB-UniPathway"/>
</dbReference>
<feature type="region of interest" description="Disordered" evidence="9">
    <location>
        <begin position="1"/>
        <end position="42"/>
    </location>
</feature>
<dbReference type="EC" id="2.5.1.54" evidence="8"/>
<comment type="function">
    <text evidence="1 8">Stereospecific condensation of phosphoenolpyruvate (PEP) and D-erythrose-4-phosphate (E4P) giving rise to 3-deoxy-D-arabino-heptulosonate-7-phosphate (DAHP).</text>
</comment>
<dbReference type="GO" id="GO:0005737">
    <property type="term" value="C:cytoplasm"/>
    <property type="evidence" value="ECO:0007669"/>
    <property type="project" value="TreeGrafter"/>
</dbReference>
<keyword evidence="6 8" id="KW-0057">Aromatic amino acid biosynthesis</keyword>
<dbReference type="InterPro" id="IPR006219">
    <property type="entry name" value="DAHP_synth_1"/>
</dbReference>
<dbReference type="RefSeq" id="WP_123813864.1">
    <property type="nucleotide sequence ID" value="NZ_RKQZ01000001.1"/>
</dbReference>
<dbReference type="PANTHER" id="PTHR21225:SF12">
    <property type="entry name" value="PHOSPHO-2-DEHYDRO-3-DEOXYHEPTONATE ALDOLASE, TYROSINE-INHIBITED"/>
    <property type="match status" value="1"/>
</dbReference>
<dbReference type="FunFam" id="3.20.20.70:FF:000005">
    <property type="entry name" value="Phospho-2-dehydro-3-deoxyheptonate aldolase"/>
    <property type="match status" value="1"/>
</dbReference>
<protein>
    <recommendedName>
        <fullName evidence="8">Phospho-2-dehydro-3-deoxyheptonate aldolase</fullName>
        <ecNumber evidence="8">2.5.1.54</ecNumber>
    </recommendedName>
</protein>